<feature type="transmembrane region" description="Helical" evidence="1">
    <location>
        <begin position="180"/>
        <end position="206"/>
    </location>
</feature>
<protein>
    <recommendedName>
        <fullName evidence="6">HPP family protein</fullName>
    </recommendedName>
</protein>
<feature type="transmembrane region" description="Helical" evidence="1">
    <location>
        <begin position="101"/>
        <end position="130"/>
    </location>
</feature>
<accession>A0A1G8DX12</accession>
<feature type="transmembrane region" description="Helical" evidence="1">
    <location>
        <begin position="258"/>
        <end position="291"/>
    </location>
</feature>
<feature type="transmembrane region" description="Helical" evidence="1">
    <location>
        <begin position="298"/>
        <end position="318"/>
    </location>
</feature>
<dbReference type="RefSeq" id="WP_254780801.1">
    <property type="nucleotide sequence ID" value="NZ_FMYE01000008.1"/>
</dbReference>
<feature type="transmembrane region" description="Helical" evidence="1">
    <location>
        <begin position="75"/>
        <end position="95"/>
    </location>
</feature>
<organism evidence="3 4">
    <name type="scientific">Bacteroides ovatus</name>
    <dbReference type="NCBI Taxonomy" id="28116"/>
    <lineage>
        <taxon>Bacteria</taxon>
        <taxon>Pseudomonadati</taxon>
        <taxon>Bacteroidota</taxon>
        <taxon>Bacteroidia</taxon>
        <taxon>Bacteroidales</taxon>
        <taxon>Bacteroidaceae</taxon>
        <taxon>Bacteroides</taxon>
    </lineage>
</organism>
<dbReference type="Proteomes" id="UP000181870">
    <property type="component" value="Unassembled WGS sequence"/>
</dbReference>
<keyword evidence="1" id="KW-0472">Membrane</keyword>
<feature type="transmembrane region" description="Helical" evidence="1">
    <location>
        <begin position="26"/>
        <end position="42"/>
    </location>
</feature>
<reference evidence="4 5" key="1">
    <citation type="submission" date="2016-10" db="EMBL/GenBank/DDBJ databases">
        <authorList>
            <person name="de Groot N.N."/>
        </authorList>
    </citation>
    <scope>NUCLEOTIDE SEQUENCE [LARGE SCALE GENOMIC DNA]</scope>
    <source>
        <strain evidence="2 5">NLAE-zl-C500</strain>
        <strain evidence="3 4">NLAE-zl-C57</strain>
    </source>
</reference>
<evidence type="ECO:0008006" key="6">
    <source>
        <dbReference type="Google" id="ProtNLM"/>
    </source>
</evidence>
<dbReference type="AlphaFoldDB" id="A0A1G8DX12"/>
<proteinExistence type="predicted"/>
<dbReference type="Proteomes" id="UP000183670">
    <property type="component" value="Unassembled WGS sequence"/>
</dbReference>
<feature type="transmembrane region" description="Helical" evidence="1">
    <location>
        <begin position="137"/>
        <end position="157"/>
    </location>
</feature>
<evidence type="ECO:0000313" key="2">
    <source>
        <dbReference type="EMBL" id="SDB76414.1"/>
    </source>
</evidence>
<evidence type="ECO:0000313" key="5">
    <source>
        <dbReference type="Proteomes" id="UP000183670"/>
    </source>
</evidence>
<evidence type="ECO:0000313" key="3">
    <source>
        <dbReference type="EMBL" id="SDH62276.1"/>
    </source>
</evidence>
<dbReference type="EMBL" id="FNDO01000009">
    <property type="protein sequence ID" value="SDH62276.1"/>
    <property type="molecule type" value="Genomic_DNA"/>
</dbReference>
<gene>
    <name evidence="2" type="ORF">SAMN05192581_100899</name>
    <name evidence="3" type="ORF">SAMN05192582_100929</name>
</gene>
<evidence type="ECO:0000313" key="4">
    <source>
        <dbReference type="Proteomes" id="UP000181870"/>
    </source>
</evidence>
<keyword evidence="1" id="KW-0812">Transmembrane</keyword>
<dbReference type="EMBL" id="FMYE01000008">
    <property type="protein sequence ID" value="SDB76414.1"/>
    <property type="molecule type" value="Genomic_DNA"/>
</dbReference>
<sequence length="350" mass="40085">MKHLGKTENISRPFPLFSNVQLRKRYLCALGMILLMIGVAELLHEKEIIFPEMAALTIGMWIVDKRVWRVKHWQMLLLMTLGACAGVFIVLYSPFPMIVNVSIAFLCSAIGLLFTRASLFPLISACVLPVLLKTESWAYPLSVFVMTLIIIIIQRWMERLGLRKTNTYEAVERHWGRDSILWLCLMISVFVVTCLAVYTSNFYFIIPPLIVAYVEFVNSKAGFRNRPVLTVLLLFTGSLVGTVFQLIGYYYLGGSETLVALFIFIVLFTMFEWLGKFFAPVGAIALIPMLLPIEALPWLPFQVLIGATLFIAMGMLFFQQCYKWTHAQLIYCLIPHYLLNRLMRGKRNQV</sequence>
<keyword evidence="1" id="KW-1133">Transmembrane helix</keyword>
<feature type="transmembrane region" description="Helical" evidence="1">
    <location>
        <begin position="227"/>
        <end position="252"/>
    </location>
</feature>
<evidence type="ECO:0000256" key="1">
    <source>
        <dbReference type="SAM" id="Phobius"/>
    </source>
</evidence>
<name>A0A1G8DX12_BACOV</name>